<accession>A0A4S8QNJ1</accession>
<dbReference type="OrthoDB" id="5186617at2"/>
<reference evidence="2" key="1">
    <citation type="submission" date="2019-04" db="EMBL/GenBank/DDBJ databases">
        <title>Nocardioides xinjiangensis sp. nov.</title>
        <authorList>
            <person name="Liu S."/>
        </authorList>
    </citation>
    <scope>NUCLEOTIDE SEQUENCE [LARGE SCALE GENOMIC DNA]</scope>
    <source>
        <strain evidence="2">18</strain>
    </source>
</reference>
<keyword evidence="2" id="KW-1185">Reference proteome</keyword>
<name>A0A4S8QNJ1_9ACTN</name>
<dbReference type="RefSeq" id="WP_136533140.1">
    <property type="nucleotide sequence ID" value="NZ_STGY01000009.1"/>
</dbReference>
<organism evidence="1 2">
    <name type="scientific">Glycomyces buryatensis</name>
    <dbReference type="NCBI Taxonomy" id="2570927"/>
    <lineage>
        <taxon>Bacteria</taxon>
        <taxon>Bacillati</taxon>
        <taxon>Actinomycetota</taxon>
        <taxon>Actinomycetes</taxon>
        <taxon>Glycomycetales</taxon>
        <taxon>Glycomycetaceae</taxon>
        <taxon>Glycomyces</taxon>
    </lineage>
</organism>
<evidence type="ECO:0000313" key="2">
    <source>
        <dbReference type="Proteomes" id="UP000308760"/>
    </source>
</evidence>
<sequence>MAALEPSGLTRRTMLIGAAAMLAAGAVAPRAAGTAGTVPQIRSVAARGSELIALTADASTDDNYALQTLTVDGQGQAALGPALPMALPADFHPHSIAARAATIWVTGVIELAADRARPGLVRILSGRAAYVALPVPEQIRSGAATAIALPGEGTIAVAVEGSPDEHLALISRSHLAVSADDGRTWTHRPLADGLGEGYGTALADTGSGLFAVVAAYDGAQTVYTGAAEAPLTTAVTLPDAGRPMAVVSSDAYVSVFSERSGAVHEARFHPGGAALESLADCGCAGEIVAVQGRPGAWIEYDDTAVRTRGL</sequence>
<dbReference type="EMBL" id="STGY01000009">
    <property type="protein sequence ID" value="THV43009.1"/>
    <property type="molecule type" value="Genomic_DNA"/>
</dbReference>
<dbReference type="Proteomes" id="UP000308760">
    <property type="component" value="Unassembled WGS sequence"/>
</dbReference>
<evidence type="ECO:0000313" key="1">
    <source>
        <dbReference type="EMBL" id="THV43009.1"/>
    </source>
</evidence>
<gene>
    <name evidence="1" type="ORF">FAB82_03380</name>
</gene>
<comment type="caution">
    <text evidence="1">The sequence shown here is derived from an EMBL/GenBank/DDBJ whole genome shotgun (WGS) entry which is preliminary data.</text>
</comment>
<reference evidence="1 2" key="2">
    <citation type="submission" date="2019-05" db="EMBL/GenBank/DDBJ databases">
        <title>Glycomyces buryatensis sp. nov.</title>
        <authorList>
            <person name="Nikitina E."/>
        </authorList>
    </citation>
    <scope>NUCLEOTIDE SEQUENCE [LARGE SCALE GENOMIC DNA]</scope>
    <source>
        <strain evidence="1 2">18</strain>
    </source>
</reference>
<proteinExistence type="predicted"/>
<evidence type="ECO:0008006" key="3">
    <source>
        <dbReference type="Google" id="ProtNLM"/>
    </source>
</evidence>
<dbReference type="AlphaFoldDB" id="A0A4S8QNJ1"/>
<dbReference type="InterPro" id="IPR006311">
    <property type="entry name" value="TAT_signal"/>
</dbReference>
<dbReference type="PROSITE" id="PS51318">
    <property type="entry name" value="TAT"/>
    <property type="match status" value="1"/>
</dbReference>
<protein>
    <recommendedName>
        <fullName evidence="3">Exo-alpha-sialidase</fullName>
    </recommendedName>
</protein>